<comment type="caution">
    <text evidence="2">The sequence shown here is derived from an EMBL/GenBank/DDBJ whole genome shotgun (WGS) entry which is preliminary data.</text>
</comment>
<evidence type="ECO:0000256" key="1">
    <source>
        <dbReference type="SAM" id="MobiDB-lite"/>
    </source>
</evidence>
<evidence type="ECO:0000313" key="3">
    <source>
        <dbReference type="Proteomes" id="UP000011535"/>
    </source>
</evidence>
<proteinExistence type="predicted"/>
<organism evidence="2 3">
    <name type="scientific">Haloferax lucentense (strain DSM 14919 / JCM 9276 / NCIMB 13854 / Aa 2.2)</name>
    <name type="common">Haloferax alicantei</name>
    <dbReference type="NCBI Taxonomy" id="1230452"/>
    <lineage>
        <taxon>Archaea</taxon>
        <taxon>Methanobacteriati</taxon>
        <taxon>Methanobacteriota</taxon>
        <taxon>Stenosarchaea group</taxon>
        <taxon>Halobacteria</taxon>
        <taxon>Halobacteriales</taxon>
        <taxon>Haloferacaceae</taxon>
        <taxon>Haloferax</taxon>
    </lineage>
</organism>
<sequence length="27" mass="2664">AIGYATTRTADAERQAGASPAASAVEQ</sequence>
<feature type="region of interest" description="Disordered" evidence="1">
    <location>
        <begin position="1"/>
        <end position="27"/>
    </location>
</feature>
<gene>
    <name evidence="2" type="ORF">C456_15028</name>
</gene>
<evidence type="ECO:0000313" key="2">
    <source>
        <dbReference type="EMBL" id="ELZ71323.1"/>
    </source>
</evidence>
<feature type="non-terminal residue" evidence="2">
    <location>
        <position position="1"/>
    </location>
</feature>
<name>M0GIC3_HALL2</name>
<protein>
    <submittedName>
        <fullName evidence="2">Uncharacterized protein</fullName>
    </submittedName>
</protein>
<dbReference type="AlphaFoldDB" id="M0GIC3"/>
<reference evidence="2 3" key="1">
    <citation type="journal article" date="2014" name="PLoS Genet.">
        <title>Phylogenetically driven sequencing of extremely halophilic archaea reveals strategies for static and dynamic osmo-response.</title>
        <authorList>
            <person name="Becker E.A."/>
            <person name="Seitzer P.M."/>
            <person name="Tritt A."/>
            <person name="Larsen D."/>
            <person name="Krusor M."/>
            <person name="Yao A.I."/>
            <person name="Wu D."/>
            <person name="Madern D."/>
            <person name="Eisen J.A."/>
            <person name="Darling A.E."/>
            <person name="Facciotti M.T."/>
        </authorList>
    </citation>
    <scope>NUCLEOTIDE SEQUENCE [LARGE SCALE GENOMIC DNA]</scope>
    <source>
        <strain evidence="3">DSM 14919 / CCM 7023 / CIP 107410 / JCM 9276 / NCIMB 13854 / Aa 2.2</strain>
    </source>
</reference>
<dbReference type="EMBL" id="AOLH01000023">
    <property type="protein sequence ID" value="ELZ71323.1"/>
    <property type="molecule type" value="Genomic_DNA"/>
</dbReference>
<accession>M0GIC3</accession>
<dbReference type="Proteomes" id="UP000011535">
    <property type="component" value="Unassembled WGS sequence"/>
</dbReference>